<feature type="compositionally biased region" description="Polar residues" evidence="1">
    <location>
        <begin position="132"/>
        <end position="161"/>
    </location>
</feature>
<feature type="region of interest" description="Disordered" evidence="1">
    <location>
        <begin position="82"/>
        <end position="161"/>
    </location>
</feature>
<evidence type="ECO:0000313" key="3">
    <source>
        <dbReference type="Proteomes" id="UP000218334"/>
    </source>
</evidence>
<organism evidence="2 3">
    <name type="scientific">Armillaria solidipes</name>
    <dbReference type="NCBI Taxonomy" id="1076256"/>
    <lineage>
        <taxon>Eukaryota</taxon>
        <taxon>Fungi</taxon>
        <taxon>Dikarya</taxon>
        <taxon>Basidiomycota</taxon>
        <taxon>Agaricomycotina</taxon>
        <taxon>Agaricomycetes</taxon>
        <taxon>Agaricomycetidae</taxon>
        <taxon>Agaricales</taxon>
        <taxon>Marasmiineae</taxon>
        <taxon>Physalacriaceae</taxon>
        <taxon>Armillaria</taxon>
    </lineage>
</organism>
<evidence type="ECO:0000313" key="2">
    <source>
        <dbReference type="EMBL" id="PBK70539.1"/>
    </source>
</evidence>
<proteinExistence type="predicted"/>
<evidence type="ECO:0000256" key="1">
    <source>
        <dbReference type="SAM" id="MobiDB-lite"/>
    </source>
</evidence>
<gene>
    <name evidence="2" type="ORF">ARMSODRAFT_974463</name>
</gene>
<sequence>MDDQTLQESWATPFIPTYRTVLRHGQYTLDAYLHGLFVAYHDHFRFSLGVPENPRDLQSVRVWKRCALSKLAHLMIRVHTKASAATKQSSPSSLQSNSSSSSPSSPPMHRPQQDTRCPVDVIDKRSPEPLASSGTPLRQPSDTQVSETESQRTTPVLSNSSAVIPAQASSINVKADSSAVGAKRARLSAVNQEKARRNFTAENQSLSQSNSPLLSSGP</sequence>
<name>A0A2H3BI90_9AGAR</name>
<feature type="region of interest" description="Disordered" evidence="1">
    <location>
        <begin position="187"/>
        <end position="218"/>
    </location>
</feature>
<feature type="compositionally biased region" description="Low complexity" evidence="1">
    <location>
        <begin position="203"/>
        <end position="218"/>
    </location>
</feature>
<dbReference type="Proteomes" id="UP000218334">
    <property type="component" value="Unassembled WGS sequence"/>
</dbReference>
<reference evidence="3" key="1">
    <citation type="journal article" date="2017" name="Nat. Ecol. Evol.">
        <title>Genome expansion and lineage-specific genetic innovations in the forest pathogenic fungi Armillaria.</title>
        <authorList>
            <person name="Sipos G."/>
            <person name="Prasanna A.N."/>
            <person name="Walter M.C."/>
            <person name="O'Connor E."/>
            <person name="Balint B."/>
            <person name="Krizsan K."/>
            <person name="Kiss B."/>
            <person name="Hess J."/>
            <person name="Varga T."/>
            <person name="Slot J."/>
            <person name="Riley R."/>
            <person name="Boka B."/>
            <person name="Rigling D."/>
            <person name="Barry K."/>
            <person name="Lee J."/>
            <person name="Mihaltcheva S."/>
            <person name="LaButti K."/>
            <person name="Lipzen A."/>
            <person name="Waldron R."/>
            <person name="Moloney N.M."/>
            <person name="Sperisen C."/>
            <person name="Kredics L."/>
            <person name="Vagvoelgyi C."/>
            <person name="Patrignani A."/>
            <person name="Fitzpatrick D."/>
            <person name="Nagy I."/>
            <person name="Doyle S."/>
            <person name="Anderson J.B."/>
            <person name="Grigoriev I.V."/>
            <person name="Gueldener U."/>
            <person name="Muensterkoetter M."/>
            <person name="Nagy L.G."/>
        </authorList>
    </citation>
    <scope>NUCLEOTIDE SEQUENCE [LARGE SCALE GENOMIC DNA]</scope>
    <source>
        <strain evidence="3">28-4</strain>
    </source>
</reference>
<feature type="compositionally biased region" description="Low complexity" evidence="1">
    <location>
        <begin position="89"/>
        <end position="103"/>
    </location>
</feature>
<dbReference type="EMBL" id="KZ293426">
    <property type="protein sequence ID" value="PBK70539.1"/>
    <property type="molecule type" value="Genomic_DNA"/>
</dbReference>
<dbReference type="AlphaFoldDB" id="A0A2H3BI90"/>
<accession>A0A2H3BI90</accession>
<protein>
    <submittedName>
        <fullName evidence="2">Uncharacterized protein</fullName>
    </submittedName>
</protein>
<keyword evidence="3" id="KW-1185">Reference proteome</keyword>